<dbReference type="STRING" id="7240.B4QF56"/>
<dbReference type="GO" id="GO:0040001">
    <property type="term" value="P:establishment of mitotic spindle localization"/>
    <property type="evidence" value="ECO:0007669"/>
    <property type="project" value="EnsemblMetazoa"/>
</dbReference>
<reference evidence="2 3" key="1">
    <citation type="journal article" date="2007" name="Nature">
        <title>Evolution of genes and genomes on the Drosophila phylogeny.</title>
        <authorList>
            <consortium name="Drosophila 12 Genomes Consortium"/>
            <person name="Clark A.G."/>
            <person name="Eisen M.B."/>
            <person name="Smith D.R."/>
            <person name="Bergman C.M."/>
            <person name="Oliver B."/>
            <person name="Markow T.A."/>
            <person name="Kaufman T.C."/>
            <person name="Kellis M."/>
            <person name="Gelbart W."/>
            <person name="Iyer V.N."/>
            <person name="Pollard D.A."/>
            <person name="Sackton T.B."/>
            <person name="Larracuente A.M."/>
            <person name="Singh N.D."/>
            <person name="Abad J.P."/>
            <person name="Abt D.N."/>
            <person name="Adryan B."/>
            <person name="Aguade M."/>
            <person name="Akashi H."/>
            <person name="Anderson W.W."/>
            <person name="Aquadro C.F."/>
            <person name="Ardell D.H."/>
            <person name="Arguello R."/>
            <person name="Artieri C.G."/>
            <person name="Barbash D.A."/>
            <person name="Barker D."/>
            <person name="Barsanti P."/>
            <person name="Batterham P."/>
            <person name="Batzoglou S."/>
            <person name="Begun D."/>
            <person name="Bhutkar A."/>
            <person name="Blanco E."/>
            <person name="Bosak S.A."/>
            <person name="Bradley R.K."/>
            <person name="Brand A.D."/>
            <person name="Brent M.R."/>
            <person name="Brooks A.N."/>
            <person name="Brown R.H."/>
            <person name="Butlin R.K."/>
            <person name="Caggese C."/>
            <person name="Calvi B.R."/>
            <person name="Bernardo de Carvalho A."/>
            <person name="Caspi A."/>
            <person name="Castrezana S."/>
            <person name="Celniker S.E."/>
            <person name="Chang J.L."/>
            <person name="Chapple C."/>
            <person name="Chatterji S."/>
            <person name="Chinwalla A."/>
            <person name="Civetta A."/>
            <person name="Clifton S.W."/>
            <person name="Comeron J.M."/>
            <person name="Costello J.C."/>
            <person name="Coyne J.A."/>
            <person name="Daub J."/>
            <person name="David R.G."/>
            <person name="Delcher A.L."/>
            <person name="Delehaunty K."/>
            <person name="Do C.B."/>
            <person name="Ebling H."/>
            <person name="Edwards K."/>
            <person name="Eickbush T."/>
            <person name="Evans J.D."/>
            <person name="Filipski A."/>
            <person name="Findeiss S."/>
            <person name="Freyhult E."/>
            <person name="Fulton L."/>
            <person name="Fulton R."/>
            <person name="Garcia A.C."/>
            <person name="Gardiner A."/>
            <person name="Garfield D.A."/>
            <person name="Garvin B.E."/>
            <person name="Gibson G."/>
            <person name="Gilbert D."/>
            <person name="Gnerre S."/>
            <person name="Godfrey J."/>
            <person name="Good R."/>
            <person name="Gotea V."/>
            <person name="Gravely B."/>
            <person name="Greenberg A.J."/>
            <person name="Griffiths-Jones S."/>
            <person name="Gross S."/>
            <person name="Guigo R."/>
            <person name="Gustafson E.A."/>
            <person name="Haerty W."/>
            <person name="Hahn M.W."/>
            <person name="Halligan D.L."/>
            <person name="Halpern A.L."/>
            <person name="Halter G.M."/>
            <person name="Han M.V."/>
            <person name="Heger A."/>
            <person name="Hillier L."/>
            <person name="Hinrichs A.S."/>
            <person name="Holmes I."/>
            <person name="Hoskins R.A."/>
            <person name="Hubisz M.J."/>
            <person name="Hultmark D."/>
            <person name="Huntley M.A."/>
            <person name="Jaffe D.B."/>
            <person name="Jagadeeshan S."/>
            <person name="Jeck W.R."/>
            <person name="Johnson J."/>
            <person name="Jones C.D."/>
            <person name="Jordan W.C."/>
            <person name="Karpen G.H."/>
            <person name="Kataoka E."/>
            <person name="Keightley P.D."/>
            <person name="Kheradpour P."/>
            <person name="Kirkness E.F."/>
            <person name="Koerich L.B."/>
            <person name="Kristiansen K."/>
            <person name="Kudrna D."/>
            <person name="Kulathinal R.J."/>
            <person name="Kumar S."/>
            <person name="Kwok R."/>
            <person name="Lander E."/>
            <person name="Langley C.H."/>
            <person name="Lapoint R."/>
            <person name="Lazzaro B.P."/>
            <person name="Lee S.J."/>
            <person name="Levesque L."/>
            <person name="Li R."/>
            <person name="Lin C.F."/>
            <person name="Lin M.F."/>
            <person name="Lindblad-Toh K."/>
            <person name="Llopart A."/>
            <person name="Long M."/>
            <person name="Low L."/>
            <person name="Lozovsky E."/>
            <person name="Lu J."/>
            <person name="Luo M."/>
            <person name="Machado C.A."/>
            <person name="Makalowski W."/>
            <person name="Marzo M."/>
            <person name="Matsuda M."/>
            <person name="Matzkin L."/>
            <person name="McAllister B."/>
            <person name="McBride C.S."/>
            <person name="McKernan B."/>
            <person name="McKernan K."/>
            <person name="Mendez-Lago M."/>
            <person name="Minx P."/>
            <person name="Mollenhauer M.U."/>
            <person name="Montooth K."/>
            <person name="Mount S.M."/>
            <person name="Mu X."/>
            <person name="Myers E."/>
            <person name="Negre B."/>
            <person name="Newfeld S."/>
            <person name="Nielsen R."/>
            <person name="Noor M.A."/>
            <person name="O'Grady P."/>
            <person name="Pachter L."/>
            <person name="Papaceit M."/>
            <person name="Parisi M.J."/>
            <person name="Parisi M."/>
            <person name="Parts L."/>
            <person name="Pedersen J.S."/>
            <person name="Pesole G."/>
            <person name="Phillippy A.M."/>
            <person name="Ponting C.P."/>
            <person name="Pop M."/>
            <person name="Porcelli D."/>
            <person name="Powell J.R."/>
            <person name="Prohaska S."/>
            <person name="Pruitt K."/>
            <person name="Puig M."/>
            <person name="Quesneville H."/>
            <person name="Ram K.R."/>
            <person name="Rand D."/>
            <person name="Rasmussen M.D."/>
            <person name="Reed L.K."/>
            <person name="Reenan R."/>
            <person name="Reily A."/>
            <person name="Remington K.A."/>
            <person name="Rieger T.T."/>
            <person name="Ritchie M.G."/>
            <person name="Robin C."/>
            <person name="Rogers Y.H."/>
            <person name="Rohde C."/>
            <person name="Rozas J."/>
            <person name="Rubenfield M.J."/>
            <person name="Ruiz A."/>
            <person name="Russo S."/>
            <person name="Salzberg S.L."/>
            <person name="Sanchez-Gracia A."/>
            <person name="Saranga D.J."/>
            <person name="Sato H."/>
            <person name="Schaeffer S.W."/>
            <person name="Schatz M.C."/>
            <person name="Schlenke T."/>
            <person name="Schwartz R."/>
            <person name="Segarra C."/>
            <person name="Singh R.S."/>
            <person name="Sirot L."/>
            <person name="Sirota M."/>
            <person name="Sisneros N.B."/>
            <person name="Smith C.D."/>
            <person name="Smith T.F."/>
            <person name="Spieth J."/>
            <person name="Stage D.E."/>
            <person name="Stark A."/>
            <person name="Stephan W."/>
            <person name="Strausberg R.L."/>
            <person name="Strempel S."/>
            <person name="Sturgill D."/>
            <person name="Sutton G."/>
            <person name="Sutton G.G."/>
            <person name="Tao W."/>
            <person name="Teichmann S."/>
            <person name="Tobari Y.N."/>
            <person name="Tomimura Y."/>
            <person name="Tsolas J.M."/>
            <person name="Valente V.L."/>
            <person name="Venter E."/>
            <person name="Venter J.C."/>
            <person name="Vicario S."/>
            <person name="Vieira F.G."/>
            <person name="Vilella A.J."/>
            <person name="Villasante A."/>
            <person name="Walenz B."/>
            <person name="Wang J."/>
            <person name="Wasserman M."/>
            <person name="Watts T."/>
            <person name="Wilson D."/>
            <person name="Wilson R.K."/>
            <person name="Wing R.A."/>
            <person name="Wolfner M.F."/>
            <person name="Wong A."/>
            <person name="Wong G.K."/>
            <person name="Wu C.I."/>
            <person name="Wu G."/>
            <person name="Yamamoto D."/>
            <person name="Yang H.P."/>
            <person name="Yang S.P."/>
            <person name="Yorke J.A."/>
            <person name="Yoshida K."/>
            <person name="Zdobnov E."/>
            <person name="Zhang P."/>
            <person name="Zhang Y."/>
            <person name="Zimin A.V."/>
            <person name="Baldwin J."/>
            <person name="Abdouelleil A."/>
            <person name="Abdulkadir J."/>
            <person name="Abebe A."/>
            <person name="Abera B."/>
            <person name="Abreu J."/>
            <person name="Acer S.C."/>
            <person name="Aftuck L."/>
            <person name="Alexander A."/>
            <person name="An P."/>
            <person name="Anderson E."/>
            <person name="Anderson S."/>
            <person name="Arachi H."/>
            <person name="Azer M."/>
            <person name="Bachantsang P."/>
            <person name="Barry A."/>
            <person name="Bayul T."/>
            <person name="Berlin A."/>
            <person name="Bessette D."/>
            <person name="Bloom T."/>
            <person name="Blye J."/>
            <person name="Boguslavskiy L."/>
            <person name="Bonnet C."/>
            <person name="Boukhgalter B."/>
            <person name="Bourzgui I."/>
            <person name="Brown A."/>
            <person name="Cahill P."/>
            <person name="Channer S."/>
            <person name="Cheshatsang Y."/>
            <person name="Chuda L."/>
            <person name="Citroen M."/>
            <person name="Collymore A."/>
            <person name="Cooke P."/>
            <person name="Costello M."/>
            <person name="D'Aco K."/>
            <person name="Daza R."/>
            <person name="De Haan G."/>
            <person name="DeGray S."/>
            <person name="DeMaso C."/>
            <person name="Dhargay N."/>
            <person name="Dooley K."/>
            <person name="Dooley E."/>
            <person name="Doricent M."/>
            <person name="Dorje P."/>
            <person name="Dorjee K."/>
            <person name="Dupes A."/>
            <person name="Elong R."/>
            <person name="Falk J."/>
            <person name="Farina A."/>
            <person name="Faro S."/>
            <person name="Ferguson D."/>
            <person name="Fisher S."/>
            <person name="Foley C.D."/>
            <person name="Franke A."/>
            <person name="Friedrich D."/>
            <person name="Gadbois L."/>
            <person name="Gearin G."/>
            <person name="Gearin C.R."/>
            <person name="Giannoukos G."/>
            <person name="Goode T."/>
            <person name="Graham J."/>
            <person name="Grandbois E."/>
            <person name="Grewal S."/>
            <person name="Gyaltsen K."/>
            <person name="Hafez N."/>
            <person name="Hagos B."/>
            <person name="Hall J."/>
            <person name="Henson C."/>
            <person name="Hollinger A."/>
            <person name="Honan T."/>
            <person name="Huard M.D."/>
            <person name="Hughes L."/>
            <person name="Hurhula B."/>
            <person name="Husby M.E."/>
            <person name="Kamat A."/>
            <person name="Kanga B."/>
            <person name="Kashin S."/>
            <person name="Khazanovich D."/>
            <person name="Kisner P."/>
            <person name="Lance K."/>
            <person name="Lara M."/>
            <person name="Lee W."/>
            <person name="Lennon N."/>
            <person name="Letendre F."/>
            <person name="LeVine R."/>
            <person name="Lipovsky A."/>
            <person name="Liu X."/>
            <person name="Liu J."/>
            <person name="Liu S."/>
            <person name="Lokyitsang T."/>
            <person name="Lokyitsang Y."/>
            <person name="Lubonja R."/>
            <person name="Lui A."/>
            <person name="MacDonald P."/>
            <person name="Magnisalis V."/>
            <person name="Maru K."/>
            <person name="Matthews C."/>
            <person name="McCusker W."/>
            <person name="McDonough S."/>
            <person name="Mehta T."/>
            <person name="Meldrim J."/>
            <person name="Meneus L."/>
            <person name="Mihai O."/>
            <person name="Mihalev A."/>
            <person name="Mihova T."/>
            <person name="Mittelman R."/>
            <person name="Mlenga V."/>
            <person name="Montmayeur A."/>
            <person name="Mulrain L."/>
            <person name="Navidi A."/>
            <person name="Naylor J."/>
            <person name="Negash T."/>
            <person name="Nguyen T."/>
            <person name="Nguyen N."/>
            <person name="Nicol R."/>
            <person name="Norbu C."/>
            <person name="Norbu N."/>
            <person name="Novod N."/>
            <person name="O'Neill B."/>
            <person name="Osman S."/>
            <person name="Markiewicz E."/>
            <person name="Oyono O.L."/>
            <person name="Patti C."/>
            <person name="Phunkhang P."/>
            <person name="Pierre F."/>
            <person name="Priest M."/>
            <person name="Raghuraman S."/>
            <person name="Rege F."/>
            <person name="Reyes R."/>
            <person name="Rise C."/>
            <person name="Rogov P."/>
            <person name="Ross K."/>
            <person name="Ryan E."/>
            <person name="Settipalli S."/>
            <person name="Shea T."/>
            <person name="Sherpa N."/>
            <person name="Shi L."/>
            <person name="Shih D."/>
            <person name="Sparrow T."/>
            <person name="Spaulding J."/>
            <person name="Stalker J."/>
            <person name="Stange-Thomann N."/>
            <person name="Stavropoulos S."/>
            <person name="Stone C."/>
            <person name="Strader C."/>
            <person name="Tesfaye S."/>
            <person name="Thomson T."/>
            <person name="Thoulutsang Y."/>
            <person name="Thoulutsang D."/>
            <person name="Topham K."/>
            <person name="Topping I."/>
            <person name="Tsamla T."/>
            <person name="Vassiliev H."/>
            <person name="Vo A."/>
            <person name="Wangchuk T."/>
            <person name="Wangdi T."/>
            <person name="Weiand M."/>
            <person name="Wilkinson J."/>
            <person name="Wilson A."/>
            <person name="Yadav S."/>
            <person name="Young G."/>
            <person name="Yu Q."/>
            <person name="Zembek L."/>
            <person name="Zhong D."/>
            <person name="Zimmer A."/>
            <person name="Zwirko Z."/>
            <person name="Jaffe D.B."/>
            <person name="Alvarez P."/>
            <person name="Brockman W."/>
            <person name="Butler J."/>
            <person name="Chin C."/>
            <person name="Gnerre S."/>
            <person name="Grabherr M."/>
            <person name="Kleber M."/>
            <person name="Mauceli E."/>
            <person name="MacCallum I."/>
        </authorList>
    </citation>
    <scope>NUCLEOTIDE SEQUENCE [LARGE SCALE GENOMIC DNA]</scope>
    <source>
        <strain evidence="3">white501</strain>
    </source>
</reference>
<feature type="region of interest" description="Disordered" evidence="1">
    <location>
        <begin position="62"/>
        <end position="81"/>
    </location>
</feature>
<feature type="compositionally biased region" description="Low complexity" evidence="1">
    <location>
        <begin position="173"/>
        <end position="190"/>
    </location>
</feature>
<accession>B4QF56</accession>
<dbReference type="GO" id="GO:0007422">
    <property type="term" value="P:peripheral nervous system development"/>
    <property type="evidence" value="ECO:0007669"/>
    <property type="project" value="EnsemblMetazoa"/>
</dbReference>
<protein>
    <submittedName>
        <fullName evidence="2">GD25250</fullName>
    </submittedName>
</protein>
<organism evidence="2 3">
    <name type="scientific">Drosophila simulans</name>
    <name type="common">Fruit fly</name>
    <dbReference type="NCBI Taxonomy" id="7240"/>
    <lineage>
        <taxon>Eukaryota</taxon>
        <taxon>Metazoa</taxon>
        <taxon>Ecdysozoa</taxon>
        <taxon>Arthropoda</taxon>
        <taxon>Hexapoda</taxon>
        <taxon>Insecta</taxon>
        <taxon>Pterygota</taxon>
        <taxon>Neoptera</taxon>
        <taxon>Endopterygota</taxon>
        <taxon>Diptera</taxon>
        <taxon>Brachycera</taxon>
        <taxon>Muscomorpha</taxon>
        <taxon>Ephydroidea</taxon>
        <taxon>Drosophilidae</taxon>
        <taxon>Drosophila</taxon>
        <taxon>Sophophora</taxon>
    </lineage>
</organism>
<dbReference type="GO" id="GO:0050829">
    <property type="term" value="P:defense response to Gram-negative bacterium"/>
    <property type="evidence" value="ECO:0007669"/>
    <property type="project" value="EnsemblMetazoa"/>
</dbReference>
<dbReference type="EMBL" id="CM000362">
    <property type="protein sequence ID" value="EDX07967.1"/>
    <property type="molecule type" value="Genomic_DNA"/>
</dbReference>
<dbReference type="GO" id="GO:0006403">
    <property type="term" value="P:RNA localization"/>
    <property type="evidence" value="ECO:0007669"/>
    <property type="project" value="EnsemblMetazoa"/>
</dbReference>
<dbReference type="HOGENOM" id="CLU_1344536_0_0_1"/>
<dbReference type="GO" id="GO:1990499">
    <property type="term" value="C:raps-insc complex"/>
    <property type="evidence" value="ECO:0007669"/>
    <property type="project" value="EnsemblMetazoa"/>
</dbReference>
<dbReference type="GO" id="GO:0008093">
    <property type="term" value="F:cytoskeletal anchor activity"/>
    <property type="evidence" value="ECO:0007669"/>
    <property type="project" value="EnsemblMetazoa"/>
</dbReference>
<dbReference type="GO" id="GO:0009786">
    <property type="term" value="P:regulation of asymmetric cell division"/>
    <property type="evidence" value="ECO:0007669"/>
    <property type="project" value="EnsemblMetazoa"/>
</dbReference>
<name>B4QF56_DROSI</name>
<evidence type="ECO:0000313" key="2">
    <source>
        <dbReference type="EMBL" id="EDX07967.1"/>
    </source>
</evidence>
<dbReference type="GO" id="GO:0007525">
    <property type="term" value="P:somatic muscle development"/>
    <property type="evidence" value="ECO:0007669"/>
    <property type="project" value="EnsemblMetazoa"/>
</dbReference>
<dbReference type="Proteomes" id="UP000000304">
    <property type="component" value="Chromosome 2R"/>
</dbReference>
<dbReference type="GO" id="GO:0061382">
    <property type="term" value="P:Malpighian tubule tip cell differentiation"/>
    <property type="evidence" value="ECO:0007669"/>
    <property type="project" value="EnsemblMetazoa"/>
</dbReference>
<dbReference type="GO" id="GO:0051960">
    <property type="term" value="P:regulation of nervous system development"/>
    <property type="evidence" value="ECO:0007669"/>
    <property type="project" value="EnsemblMetazoa"/>
</dbReference>
<dbReference type="GO" id="GO:0045176">
    <property type="term" value="P:apical protein localization"/>
    <property type="evidence" value="ECO:0007669"/>
    <property type="project" value="EnsemblMetazoa"/>
</dbReference>
<feature type="compositionally biased region" description="Polar residues" evidence="1">
    <location>
        <begin position="157"/>
        <end position="172"/>
    </location>
</feature>
<dbReference type="GO" id="GO:0055059">
    <property type="term" value="P:asymmetric neuroblast division"/>
    <property type="evidence" value="ECO:0007669"/>
    <property type="project" value="EnsemblMetazoa"/>
</dbReference>
<dbReference type="OrthoDB" id="5796379at2759"/>
<dbReference type="AlphaFoldDB" id="B4QF56"/>
<gene>
    <name evidence="2" type="primary">Dsim\GD25250</name>
    <name evidence="2" type="ORF">Dsim_GD25250</name>
</gene>
<keyword evidence="3" id="KW-1185">Reference proteome</keyword>
<feature type="region of interest" description="Disordered" evidence="1">
    <location>
        <begin position="29"/>
        <end position="49"/>
    </location>
</feature>
<evidence type="ECO:0000313" key="3">
    <source>
        <dbReference type="Proteomes" id="UP000000304"/>
    </source>
</evidence>
<evidence type="ECO:0000256" key="1">
    <source>
        <dbReference type="SAM" id="MobiDB-lite"/>
    </source>
</evidence>
<sequence length="204" mass="21874">MSFQRSYSKVWWGSEQSSLTSGGFYSSFSGGSSTSNYPQRQPASLGPLGNLSCIQEVEDEQNSSKLSWHKHDSPGSLRSQDASAHIRHLHLTAASDRDLERAPGAVASAGLLRQSLALKPANPQQHLDSSYGGDISQWRDNCSEQQLLQATPAPGGSFSSGHQTPEAQTQTNSSGMSSSGSRTKAKSSASPLLKFNLTRQESFV</sequence>
<proteinExistence type="predicted"/>
<feature type="region of interest" description="Disordered" evidence="1">
    <location>
        <begin position="150"/>
        <end position="204"/>
    </location>
</feature>